<dbReference type="GO" id="GO:0005975">
    <property type="term" value="P:carbohydrate metabolic process"/>
    <property type="evidence" value="ECO:0007669"/>
    <property type="project" value="InterPro"/>
</dbReference>
<organism evidence="5 6">
    <name type="scientific">Trifolium pratense</name>
    <name type="common">Red clover</name>
    <dbReference type="NCBI Taxonomy" id="57577"/>
    <lineage>
        <taxon>Eukaryota</taxon>
        <taxon>Viridiplantae</taxon>
        <taxon>Streptophyta</taxon>
        <taxon>Embryophyta</taxon>
        <taxon>Tracheophyta</taxon>
        <taxon>Spermatophyta</taxon>
        <taxon>Magnoliopsida</taxon>
        <taxon>eudicotyledons</taxon>
        <taxon>Gunneridae</taxon>
        <taxon>Pentapetalae</taxon>
        <taxon>rosids</taxon>
        <taxon>fabids</taxon>
        <taxon>Fabales</taxon>
        <taxon>Fabaceae</taxon>
        <taxon>Papilionoideae</taxon>
        <taxon>50 kb inversion clade</taxon>
        <taxon>NPAAA clade</taxon>
        <taxon>Hologalegina</taxon>
        <taxon>IRL clade</taxon>
        <taxon>Trifolieae</taxon>
        <taxon>Trifolium</taxon>
    </lineage>
</organism>
<protein>
    <recommendedName>
        <fullName evidence="3">beta-galactosidase</fullName>
        <ecNumber evidence="3">3.2.1.23</ecNumber>
    </recommendedName>
</protein>
<reference evidence="5 6" key="1">
    <citation type="journal article" date="2014" name="Am. J. Bot.">
        <title>Genome assembly and annotation for red clover (Trifolium pratense; Fabaceae).</title>
        <authorList>
            <person name="Istvanek J."/>
            <person name="Jaros M."/>
            <person name="Krenek A."/>
            <person name="Repkova J."/>
        </authorList>
    </citation>
    <scope>NUCLEOTIDE SEQUENCE [LARGE SCALE GENOMIC DNA]</scope>
    <source>
        <strain evidence="6">cv. Tatra</strain>
        <tissue evidence="5">Young leaves</tissue>
    </source>
</reference>
<feature type="domain" description="Glycoside hydrolase 35 catalytic" evidence="4">
    <location>
        <begin position="82"/>
        <end position="196"/>
    </location>
</feature>
<dbReference type="Gene3D" id="3.20.20.80">
    <property type="entry name" value="Glycosidases"/>
    <property type="match status" value="1"/>
</dbReference>
<dbReference type="GO" id="GO:0004565">
    <property type="term" value="F:beta-galactosidase activity"/>
    <property type="evidence" value="ECO:0007669"/>
    <property type="project" value="UniProtKB-EC"/>
</dbReference>
<evidence type="ECO:0000256" key="2">
    <source>
        <dbReference type="ARBA" id="ARBA00009809"/>
    </source>
</evidence>
<dbReference type="InterPro" id="IPR031330">
    <property type="entry name" value="Gly_Hdrlase_35_cat"/>
</dbReference>
<accession>A0A2K3MQA7</accession>
<dbReference type="ExpressionAtlas" id="A0A2K3MQA7">
    <property type="expression patterns" value="baseline"/>
</dbReference>
<evidence type="ECO:0000259" key="4">
    <source>
        <dbReference type="Pfam" id="PF01301"/>
    </source>
</evidence>
<comment type="caution">
    <text evidence="5">The sequence shown here is derived from an EMBL/GenBank/DDBJ whole genome shotgun (WGS) entry which is preliminary data.</text>
</comment>
<dbReference type="InterPro" id="IPR017853">
    <property type="entry name" value="GH"/>
</dbReference>
<comment type="catalytic activity">
    <reaction evidence="1">
        <text>Hydrolysis of terminal non-reducing beta-D-galactose residues in beta-D-galactosides.</text>
        <dbReference type="EC" id="3.2.1.23"/>
    </reaction>
</comment>
<evidence type="ECO:0000313" key="5">
    <source>
        <dbReference type="EMBL" id="PNX92946.1"/>
    </source>
</evidence>
<dbReference type="EC" id="3.2.1.23" evidence="3"/>
<evidence type="ECO:0000313" key="6">
    <source>
        <dbReference type="Proteomes" id="UP000236291"/>
    </source>
</evidence>
<sequence length="196" mass="22410">MARSLSGFGRLLIGDNLSSLGINYRIRPRDKNLKHSFRRHPSALAANGAFSYKMKDLFFSQMLLRICCLKLTGSVTYDHKAIVVNGQRRLLISGSIHYPRSTPQMWPELIQKAKDGGLDVIQTYVFWNGHEPSPGQYYFEDRYDLVKFIKVVQQAGLLVHLRIGPYACAEWNLGGFPVWLKYVPGIAFRTDNEPFK</sequence>
<gene>
    <name evidence="5" type="ORF">L195_g016093</name>
</gene>
<name>A0A2K3MQA7_TRIPR</name>
<dbReference type="EMBL" id="ASHM01011052">
    <property type="protein sequence ID" value="PNX92946.1"/>
    <property type="molecule type" value="Genomic_DNA"/>
</dbReference>
<dbReference type="PRINTS" id="PR00742">
    <property type="entry name" value="GLHYDRLASE35"/>
</dbReference>
<dbReference type="STRING" id="57577.A0A2K3MQA7"/>
<comment type="similarity">
    <text evidence="2">Belongs to the glycosyl hydrolase 35 family.</text>
</comment>
<proteinExistence type="inferred from homology"/>
<evidence type="ECO:0000256" key="1">
    <source>
        <dbReference type="ARBA" id="ARBA00001412"/>
    </source>
</evidence>
<dbReference type="PANTHER" id="PTHR23421">
    <property type="entry name" value="BETA-GALACTOSIDASE RELATED"/>
    <property type="match status" value="1"/>
</dbReference>
<dbReference type="SUPFAM" id="SSF51445">
    <property type="entry name" value="(Trans)glycosidases"/>
    <property type="match status" value="1"/>
</dbReference>
<evidence type="ECO:0000256" key="3">
    <source>
        <dbReference type="ARBA" id="ARBA00012756"/>
    </source>
</evidence>
<dbReference type="InterPro" id="IPR001944">
    <property type="entry name" value="Glycoside_Hdrlase_35"/>
</dbReference>
<reference evidence="5 6" key="2">
    <citation type="journal article" date="2017" name="Front. Plant Sci.">
        <title>Gene Classification and Mining of Molecular Markers Useful in Red Clover (Trifolium pratense) Breeding.</title>
        <authorList>
            <person name="Istvanek J."/>
            <person name="Dluhosova J."/>
            <person name="Dluhos P."/>
            <person name="Patkova L."/>
            <person name="Nedelnik J."/>
            <person name="Repkova J."/>
        </authorList>
    </citation>
    <scope>NUCLEOTIDE SEQUENCE [LARGE SCALE GENOMIC DNA]</scope>
    <source>
        <strain evidence="6">cv. Tatra</strain>
        <tissue evidence="5">Young leaves</tissue>
    </source>
</reference>
<dbReference type="Proteomes" id="UP000236291">
    <property type="component" value="Unassembled WGS sequence"/>
</dbReference>
<dbReference type="AlphaFoldDB" id="A0A2K3MQA7"/>
<feature type="non-terminal residue" evidence="5">
    <location>
        <position position="196"/>
    </location>
</feature>
<dbReference type="Pfam" id="PF01301">
    <property type="entry name" value="Glyco_hydro_35"/>
    <property type="match status" value="1"/>
</dbReference>